<feature type="transmembrane region" description="Helical" evidence="9">
    <location>
        <begin position="354"/>
        <end position="386"/>
    </location>
</feature>
<evidence type="ECO:0000256" key="6">
    <source>
        <dbReference type="ARBA" id="ARBA00022989"/>
    </source>
</evidence>
<dbReference type="RefSeq" id="WP_192027065.1">
    <property type="nucleotide sequence ID" value="NZ_JACYTN010000029.1"/>
</dbReference>
<dbReference type="Proteomes" id="UP000634529">
    <property type="component" value="Unassembled WGS sequence"/>
</dbReference>
<name>A0ABR9B611_9BACL</name>
<dbReference type="InterPro" id="IPR045018">
    <property type="entry name" value="Azg-like"/>
</dbReference>
<proteinExistence type="inferred from homology"/>
<feature type="transmembrane region" description="Helical" evidence="9">
    <location>
        <begin position="421"/>
        <end position="437"/>
    </location>
</feature>
<evidence type="ECO:0000256" key="1">
    <source>
        <dbReference type="ARBA" id="ARBA00004651"/>
    </source>
</evidence>
<feature type="transmembrane region" description="Helical" evidence="9">
    <location>
        <begin position="20"/>
        <end position="43"/>
    </location>
</feature>
<dbReference type="PANTHER" id="PTHR43337:SF1">
    <property type="entry name" value="XANTHINE_URACIL PERMEASE C887.17-RELATED"/>
    <property type="match status" value="1"/>
</dbReference>
<dbReference type="EMBL" id="JACYTN010000029">
    <property type="protein sequence ID" value="MBD8500842.1"/>
    <property type="molecule type" value="Genomic_DNA"/>
</dbReference>
<dbReference type="PIRSF" id="PIRSF005353">
    <property type="entry name" value="PbuG"/>
    <property type="match status" value="1"/>
</dbReference>
<feature type="transmembrane region" description="Helical" evidence="9">
    <location>
        <begin position="77"/>
        <end position="95"/>
    </location>
</feature>
<keyword evidence="3 8" id="KW-0813">Transport</keyword>
<dbReference type="Pfam" id="PF00860">
    <property type="entry name" value="Xan_ur_permease"/>
    <property type="match status" value="1"/>
</dbReference>
<accession>A0ABR9B611</accession>
<evidence type="ECO:0000256" key="8">
    <source>
        <dbReference type="PIRNR" id="PIRNR005353"/>
    </source>
</evidence>
<feature type="transmembrane region" description="Helical" evidence="9">
    <location>
        <begin position="101"/>
        <end position="120"/>
    </location>
</feature>
<keyword evidence="4 8" id="KW-1003">Cell membrane</keyword>
<sequence length="469" mass="49727">MERFFKIKEHGSTVRTEIMAGITTFMTMAYILVVNPNILTAFGKTGMEWYPVFLATAIAAGVFTIAMGIFVNFPVAVAPGMGLNAYFATIVVSTASTGQPVTWQMALTAVFISGIIFFLLTITQIRQMLIDAVPDGLKHAITVGIGLFIAIVGLKNSGLLTVSVESVKDIPAGTFTPVLGFETVFGLGQFTSGPVLLTIIGLALISILMVLRVPGAILFGILGTTVVGIFMGEVNLSSLSDTSQTPWIPNLAELQMFQFDFAGIMGVGIVSIILTFTFVELFDTFGTLIGTANRAGFMKNPVEGKKRVGKAMFVDSIAVSGGAMLGTSTVTAYVESSAGIAEGGRTGLTAVSTGVCFLLALFLAPAIAIIPSSATAAALIVVGVLMMQSVNEINFKDLVIGIPAFLTVTFMPFTYSIANGISFGILSYVLLAFVANVSGRGEQKYKIHWLMWVLFVLVLARYVFMQGGH</sequence>
<keyword evidence="7 8" id="KW-0472">Membrane</keyword>
<keyword evidence="6 8" id="KW-1133">Transmembrane helix</keyword>
<comment type="caution">
    <text evidence="10">The sequence shown here is derived from an EMBL/GenBank/DDBJ whole genome shotgun (WGS) entry which is preliminary data.</text>
</comment>
<protein>
    <submittedName>
        <fullName evidence="10">NCS2 family permease</fullName>
    </submittedName>
</protein>
<evidence type="ECO:0000256" key="3">
    <source>
        <dbReference type="ARBA" id="ARBA00022448"/>
    </source>
</evidence>
<comment type="subcellular location">
    <subcellularLocation>
        <location evidence="1 8">Cell membrane</location>
        <topology evidence="1 8">Multi-pass membrane protein</topology>
    </subcellularLocation>
</comment>
<comment type="similarity">
    <text evidence="2 8">Belongs to the nucleobase:cation symporter-2 (NCS2) (TC 2.A.40) family. Azg-like subfamily.</text>
</comment>
<evidence type="ECO:0000256" key="4">
    <source>
        <dbReference type="ARBA" id="ARBA00022475"/>
    </source>
</evidence>
<dbReference type="InterPro" id="IPR006043">
    <property type="entry name" value="NCS2"/>
</dbReference>
<keyword evidence="11" id="KW-1185">Reference proteome</keyword>
<reference evidence="10 11" key="1">
    <citation type="submission" date="2020-09" db="EMBL/GenBank/DDBJ databases">
        <title>Paenibacillus sp. CAU 1523 isolated from sand of Haeundae Beach.</title>
        <authorList>
            <person name="Kim W."/>
        </authorList>
    </citation>
    <scope>NUCLEOTIDE SEQUENCE [LARGE SCALE GENOMIC DNA]</scope>
    <source>
        <strain evidence="10 11">CAU 1523</strain>
    </source>
</reference>
<keyword evidence="5 8" id="KW-0812">Transmembrane</keyword>
<feature type="transmembrane region" description="Helical" evidence="9">
    <location>
        <begin position="449"/>
        <end position="465"/>
    </location>
</feature>
<feature type="transmembrane region" description="Helical" evidence="9">
    <location>
        <begin position="49"/>
        <end position="70"/>
    </location>
</feature>
<organism evidence="10 11">
    <name type="scientific">Paenibacillus arenosi</name>
    <dbReference type="NCBI Taxonomy" id="2774142"/>
    <lineage>
        <taxon>Bacteria</taxon>
        <taxon>Bacillati</taxon>
        <taxon>Bacillota</taxon>
        <taxon>Bacilli</taxon>
        <taxon>Bacillales</taxon>
        <taxon>Paenibacillaceae</taxon>
        <taxon>Paenibacillus</taxon>
    </lineage>
</organism>
<feature type="transmembrane region" description="Helical" evidence="9">
    <location>
        <begin position="217"/>
        <end position="236"/>
    </location>
</feature>
<feature type="transmembrane region" description="Helical" evidence="9">
    <location>
        <begin position="256"/>
        <end position="279"/>
    </location>
</feature>
<evidence type="ECO:0000256" key="2">
    <source>
        <dbReference type="ARBA" id="ARBA00005697"/>
    </source>
</evidence>
<evidence type="ECO:0000256" key="7">
    <source>
        <dbReference type="ARBA" id="ARBA00023136"/>
    </source>
</evidence>
<evidence type="ECO:0000313" key="11">
    <source>
        <dbReference type="Proteomes" id="UP000634529"/>
    </source>
</evidence>
<evidence type="ECO:0000313" key="10">
    <source>
        <dbReference type="EMBL" id="MBD8500842.1"/>
    </source>
</evidence>
<gene>
    <name evidence="10" type="ORF">IFO66_21370</name>
</gene>
<dbReference type="PANTHER" id="PTHR43337">
    <property type="entry name" value="XANTHINE/URACIL PERMEASE C887.17-RELATED"/>
    <property type="match status" value="1"/>
</dbReference>
<evidence type="ECO:0000256" key="9">
    <source>
        <dbReference type="SAM" id="Phobius"/>
    </source>
</evidence>
<feature type="transmembrane region" description="Helical" evidence="9">
    <location>
        <begin position="184"/>
        <end position="210"/>
    </location>
</feature>
<feature type="transmembrane region" description="Helical" evidence="9">
    <location>
        <begin position="141"/>
        <end position="164"/>
    </location>
</feature>
<evidence type="ECO:0000256" key="5">
    <source>
        <dbReference type="ARBA" id="ARBA00022692"/>
    </source>
</evidence>
<dbReference type="InterPro" id="IPR026033">
    <property type="entry name" value="Azg-like_bact_archaea"/>
</dbReference>